<comment type="caution">
    <text evidence="1">The sequence shown here is derived from an EMBL/GenBank/DDBJ whole genome shotgun (WGS) entry which is preliminary data.</text>
</comment>
<sequence>MLASNTTQTDIVNFTIYDFGFVIDHIKRLALQLSIKEAAIMRNMNAQARDTFDAARMWWWQTSLWRSLL</sequence>
<dbReference type="EMBL" id="NNRU01000002">
    <property type="protein sequence ID" value="RFT29604.1"/>
    <property type="molecule type" value="Genomic_DNA"/>
</dbReference>
<name>A0A2I1PQN5_GARVA</name>
<organism evidence="1 2">
    <name type="scientific">Gardnerella vaginalis</name>
    <dbReference type="NCBI Taxonomy" id="2702"/>
    <lineage>
        <taxon>Bacteria</taxon>
        <taxon>Bacillati</taxon>
        <taxon>Actinomycetota</taxon>
        <taxon>Actinomycetes</taxon>
        <taxon>Bifidobacteriales</taxon>
        <taxon>Bifidobacteriaceae</taxon>
        <taxon>Gardnerella</taxon>
    </lineage>
</organism>
<accession>A0A2I1PQN5</accession>
<dbReference type="Proteomes" id="UP000258379">
    <property type="component" value="Unassembled WGS sequence"/>
</dbReference>
<reference evidence="1 2" key="1">
    <citation type="submission" date="2017-07" db="EMBL/GenBank/DDBJ databases">
        <title>A comparative genomics approach to explaining the enigmatic role of Gardnerella vaginalis in the vaginal microbiome.</title>
        <authorList>
            <person name="Vancuren S.J."/>
            <person name="Hill J.E."/>
        </authorList>
    </citation>
    <scope>NUCLEOTIDE SEQUENCE [LARGE SCALE GENOMIC DNA]</scope>
    <source>
        <strain evidence="1 2">WP023</strain>
    </source>
</reference>
<evidence type="ECO:0000313" key="2">
    <source>
        <dbReference type="Proteomes" id="UP000258379"/>
    </source>
</evidence>
<protein>
    <submittedName>
        <fullName evidence="1">Uncharacterized protein</fullName>
    </submittedName>
</protein>
<proteinExistence type="predicted"/>
<dbReference type="RefSeq" id="WP_013399513.1">
    <property type="nucleotide sequence ID" value="NZ_JBKFWP010000002.1"/>
</dbReference>
<gene>
    <name evidence="1" type="ORF">CG405_02370</name>
</gene>
<dbReference type="AlphaFoldDB" id="A0A2I1PQN5"/>
<evidence type="ECO:0000313" key="1">
    <source>
        <dbReference type="EMBL" id="RFT29604.1"/>
    </source>
</evidence>